<organism evidence="3">
    <name type="scientific">Phaeocystis antarctica</name>
    <dbReference type="NCBI Taxonomy" id="33657"/>
    <lineage>
        <taxon>Eukaryota</taxon>
        <taxon>Haptista</taxon>
        <taxon>Haptophyta</taxon>
        <taxon>Prymnesiophyceae</taxon>
        <taxon>Phaeocystales</taxon>
        <taxon>Phaeocystaceae</taxon>
        <taxon>Phaeocystis</taxon>
    </lineage>
</organism>
<feature type="compositionally biased region" description="Basic and acidic residues" evidence="1">
    <location>
        <begin position="44"/>
        <end position="64"/>
    </location>
</feature>
<evidence type="ECO:0000256" key="1">
    <source>
        <dbReference type="SAM" id="MobiDB-lite"/>
    </source>
</evidence>
<sequence length="90" mass="9219">MVLFLLSAVASLNPAAAMRTDAALRRPAVSPAGAAMSRAGLIVAKDKPKKEKAAKEEAPKEEKAAPAPAPAAAPPLQAPAPDGFEWGKTY</sequence>
<evidence type="ECO:0000256" key="2">
    <source>
        <dbReference type="SAM" id="SignalP"/>
    </source>
</evidence>
<gene>
    <name evidence="3" type="ORF">PANT1444_LOCUS8341</name>
</gene>
<feature type="signal peptide" evidence="2">
    <location>
        <begin position="1"/>
        <end position="17"/>
    </location>
</feature>
<accession>A0A7S0EHZ2</accession>
<evidence type="ECO:0000313" key="3">
    <source>
        <dbReference type="EMBL" id="CAD8484216.1"/>
    </source>
</evidence>
<dbReference type="EMBL" id="HBEP01014681">
    <property type="protein sequence ID" value="CAD8484216.1"/>
    <property type="molecule type" value="Transcribed_RNA"/>
</dbReference>
<dbReference type="AlphaFoldDB" id="A0A7S0EHZ2"/>
<keyword evidence="2" id="KW-0732">Signal</keyword>
<feature type="region of interest" description="Disordered" evidence="1">
    <location>
        <begin position="40"/>
        <end position="90"/>
    </location>
</feature>
<feature type="compositionally biased region" description="Pro residues" evidence="1">
    <location>
        <begin position="67"/>
        <end position="78"/>
    </location>
</feature>
<proteinExistence type="predicted"/>
<reference evidence="3" key="1">
    <citation type="submission" date="2021-01" db="EMBL/GenBank/DDBJ databases">
        <authorList>
            <person name="Corre E."/>
            <person name="Pelletier E."/>
            <person name="Niang G."/>
            <person name="Scheremetjew M."/>
            <person name="Finn R."/>
            <person name="Kale V."/>
            <person name="Holt S."/>
            <person name="Cochrane G."/>
            <person name="Meng A."/>
            <person name="Brown T."/>
            <person name="Cohen L."/>
        </authorList>
    </citation>
    <scope>NUCLEOTIDE SEQUENCE</scope>
    <source>
        <strain evidence="3">CCMP1374</strain>
    </source>
</reference>
<protein>
    <submittedName>
        <fullName evidence="3">Uncharacterized protein</fullName>
    </submittedName>
</protein>
<name>A0A7S0EHZ2_9EUKA</name>
<feature type="chain" id="PRO_5030935588" evidence="2">
    <location>
        <begin position="18"/>
        <end position="90"/>
    </location>
</feature>